<reference evidence="1 2" key="1">
    <citation type="submission" date="2014-04" db="EMBL/GenBank/DDBJ databases">
        <title>Whole genome shotgun sequence of Geobacillus caldoxylosilyticus NBRC 107762.</title>
        <authorList>
            <person name="Hosoyama A."/>
            <person name="Hosoyama Y."/>
            <person name="Katano-Makiyama Y."/>
            <person name="Tsuchikane K."/>
            <person name="Ohji S."/>
            <person name="Ichikawa N."/>
            <person name="Yamazoe A."/>
            <person name="Fujita N."/>
        </authorList>
    </citation>
    <scope>NUCLEOTIDE SEQUENCE [LARGE SCALE GENOMIC DNA]</scope>
    <source>
        <strain evidence="1 2">NBRC 107762</strain>
    </source>
</reference>
<accession>A0A023DBS3</accession>
<name>A0A023DBS3_9BACL</name>
<dbReference type="Proteomes" id="UP000023561">
    <property type="component" value="Unassembled WGS sequence"/>
</dbReference>
<dbReference type="OrthoDB" id="2972336at2"/>
<dbReference type="GeneID" id="301191889"/>
<evidence type="ECO:0008006" key="3">
    <source>
        <dbReference type="Google" id="ProtNLM"/>
    </source>
</evidence>
<dbReference type="AlphaFoldDB" id="A0A023DBS3"/>
<comment type="caution">
    <text evidence="1">The sequence shown here is derived from an EMBL/GenBank/DDBJ whole genome shotgun (WGS) entry which is preliminary data.</text>
</comment>
<evidence type="ECO:0000313" key="2">
    <source>
        <dbReference type="Proteomes" id="UP000023561"/>
    </source>
</evidence>
<protein>
    <recommendedName>
        <fullName evidence="3">Asp23/Gls24 family envelope stress response protein</fullName>
    </recommendedName>
</protein>
<gene>
    <name evidence="1" type="ORF">GCA01S_008_00140</name>
</gene>
<sequence>MKTVAARLRKWSAAQATLYTIVMMCLQGRNEIIADDCEVHVVVTDDGRCTVTVSLVMKQEGPLLLLCQQIQKHIAEEIAFMTPFTVNAVHVVVKRLAI</sequence>
<dbReference type="EMBL" id="BAWO01000008">
    <property type="protein sequence ID" value="GAJ38769.1"/>
    <property type="molecule type" value="Genomic_DNA"/>
</dbReference>
<evidence type="ECO:0000313" key="1">
    <source>
        <dbReference type="EMBL" id="GAJ38769.1"/>
    </source>
</evidence>
<organism evidence="1 2">
    <name type="scientific">Parageobacillus caldoxylosilyticus NBRC 107762</name>
    <dbReference type="NCBI Taxonomy" id="1220594"/>
    <lineage>
        <taxon>Bacteria</taxon>
        <taxon>Bacillati</taxon>
        <taxon>Bacillota</taxon>
        <taxon>Bacilli</taxon>
        <taxon>Bacillales</taxon>
        <taxon>Anoxybacillaceae</taxon>
        <taxon>Saccharococcus</taxon>
    </lineage>
</organism>
<keyword evidence="2" id="KW-1185">Reference proteome</keyword>
<proteinExistence type="predicted"/>
<dbReference type="RefSeq" id="WP_042407277.1">
    <property type="nucleotide sequence ID" value="NZ_BAWO01000008.1"/>
</dbReference>